<keyword evidence="4" id="KW-1185">Reference proteome</keyword>
<evidence type="ECO:0000313" key="3">
    <source>
        <dbReference type="EMBL" id="MFC5366494.1"/>
    </source>
</evidence>
<dbReference type="EMBL" id="JBHSKX010000001">
    <property type="protein sequence ID" value="MFC5366494.1"/>
    <property type="molecule type" value="Genomic_DNA"/>
</dbReference>
<dbReference type="Pfam" id="PF08350">
    <property type="entry name" value="FilR1_middle"/>
    <property type="match status" value="1"/>
</dbReference>
<dbReference type="InterPro" id="IPR036390">
    <property type="entry name" value="WH_DNA-bd_sf"/>
</dbReference>
<organism evidence="3 4">
    <name type="scientific">Salinirubrum litoreum</name>
    <dbReference type="NCBI Taxonomy" id="1126234"/>
    <lineage>
        <taxon>Archaea</taxon>
        <taxon>Methanobacteriati</taxon>
        <taxon>Methanobacteriota</taxon>
        <taxon>Stenosarchaea group</taxon>
        <taxon>Halobacteria</taxon>
        <taxon>Halobacteriales</taxon>
        <taxon>Haloferacaceae</taxon>
        <taxon>Salinirubrum</taxon>
    </lineage>
</organism>
<dbReference type="Gene3D" id="1.10.10.10">
    <property type="entry name" value="Winged helix-like DNA-binding domain superfamily/Winged helix DNA-binding domain"/>
    <property type="match status" value="1"/>
</dbReference>
<reference evidence="3 4" key="1">
    <citation type="journal article" date="2019" name="Int. J. Syst. Evol. Microbiol.">
        <title>The Global Catalogue of Microorganisms (GCM) 10K type strain sequencing project: providing services to taxonomists for standard genome sequencing and annotation.</title>
        <authorList>
            <consortium name="The Broad Institute Genomics Platform"/>
            <consortium name="The Broad Institute Genome Sequencing Center for Infectious Disease"/>
            <person name="Wu L."/>
            <person name="Ma J."/>
        </authorList>
    </citation>
    <scope>NUCLEOTIDE SEQUENCE [LARGE SCALE GENOMIC DNA]</scope>
    <source>
        <strain evidence="3 4">CGMCC 1.12237</strain>
    </source>
</reference>
<dbReference type="Proteomes" id="UP001596201">
    <property type="component" value="Unassembled WGS sequence"/>
</dbReference>
<accession>A0ABD5R8X4</accession>
<evidence type="ECO:0000259" key="2">
    <source>
        <dbReference type="Pfam" id="PF25213"/>
    </source>
</evidence>
<evidence type="ECO:0000313" key="4">
    <source>
        <dbReference type="Proteomes" id="UP001596201"/>
    </source>
</evidence>
<proteinExistence type="predicted"/>
<dbReference type="Pfam" id="PF25213">
    <property type="entry name" value="HVO_A0261_N"/>
    <property type="match status" value="1"/>
</dbReference>
<dbReference type="AlphaFoldDB" id="A0ABD5R8X4"/>
<evidence type="ECO:0000259" key="1">
    <source>
        <dbReference type="Pfam" id="PF08350"/>
    </source>
</evidence>
<sequence length="281" mass="31760">MSNPLFDELLRTTEELASVVADDWQTAERLSTDDLLEVLRHRELLEALYDEPLDRTGLESRLDVSRATSHRFTRWLLDHGLAERRDGTFHLTGEGVALAEEVVRFERGVRTTRRLGPLLDAICPDHREFVVAPFADATVTTATPDDPHAPLSRFLSLLAGTETLRAFNTTHIVPPGLTGAYDRLFAETEVEVISLPDTVEHLRERFPERVQRASETGHLTLRTREALPYGLAVFDDRVAIAGYDEETGAIRVLVDTDSEIARQWAERVYESYRERSEPVAV</sequence>
<dbReference type="InterPro" id="IPR036388">
    <property type="entry name" value="WH-like_DNA-bd_sf"/>
</dbReference>
<name>A0ABD5R8X4_9EURY</name>
<dbReference type="SUPFAM" id="SSF46785">
    <property type="entry name" value="Winged helix' DNA-binding domain"/>
    <property type="match status" value="1"/>
</dbReference>
<protein>
    <submittedName>
        <fullName evidence="3">Helix-turn-helix transcriptional regulator</fullName>
    </submittedName>
</protein>
<dbReference type="InterPro" id="IPR013561">
    <property type="entry name" value="FilR1_middle_dom"/>
</dbReference>
<feature type="domain" description="HVO-A0261-like N-terminal" evidence="2">
    <location>
        <begin position="32"/>
        <end position="114"/>
    </location>
</feature>
<feature type="domain" description="Methanogenesis regulatory protein FilR1 middle" evidence="1">
    <location>
        <begin position="147"/>
        <end position="275"/>
    </location>
</feature>
<dbReference type="RefSeq" id="WP_227228163.1">
    <property type="nucleotide sequence ID" value="NZ_JAJCVJ010000001.1"/>
</dbReference>
<gene>
    <name evidence="3" type="ORF">ACFPJ5_06040</name>
</gene>
<comment type="caution">
    <text evidence="3">The sequence shown here is derived from an EMBL/GenBank/DDBJ whole genome shotgun (WGS) entry which is preliminary data.</text>
</comment>
<dbReference type="InterPro" id="IPR057527">
    <property type="entry name" value="HVO_A0261-like_N"/>
</dbReference>